<keyword evidence="1 6" id="KW-0963">Cytoplasm</keyword>
<dbReference type="InterPro" id="IPR000541">
    <property type="entry name" value="Ncs6/Tuc1/Ctu1"/>
</dbReference>
<evidence type="ECO:0000256" key="5">
    <source>
        <dbReference type="ARBA" id="ARBA00022884"/>
    </source>
</evidence>
<evidence type="ECO:0000256" key="2">
    <source>
        <dbReference type="ARBA" id="ARBA00022555"/>
    </source>
</evidence>
<dbReference type="CDD" id="cd01713">
    <property type="entry name" value="CTU1-like"/>
    <property type="match status" value="1"/>
</dbReference>
<dbReference type="EC" id="2.7.7.-" evidence="6"/>
<feature type="domain" description="Cytoplasmic tRNA 2-thiolation protein 1 C-terminal" evidence="9">
    <location>
        <begin position="383"/>
        <end position="412"/>
    </location>
</feature>
<comment type="pathway">
    <text evidence="6">tRNA modification; 5-methoxycarbonylmethyl-2-thiouridine-tRNA biosynthesis.</text>
</comment>
<dbReference type="Pfam" id="PF01171">
    <property type="entry name" value="ATP_bind_3"/>
    <property type="match status" value="1"/>
</dbReference>
<evidence type="ECO:0000259" key="8">
    <source>
        <dbReference type="Pfam" id="PF01171"/>
    </source>
</evidence>
<comment type="subcellular location">
    <subcellularLocation>
        <location evidence="6">Cytoplasm</location>
    </subcellularLocation>
</comment>
<dbReference type="AlphaFoldDB" id="A0A9W8XTU2"/>
<keyword evidence="5 6" id="KW-0694">RNA-binding</keyword>
<feature type="compositionally biased region" description="Polar residues" evidence="7">
    <location>
        <begin position="322"/>
        <end position="332"/>
    </location>
</feature>
<evidence type="ECO:0000256" key="7">
    <source>
        <dbReference type="SAM" id="MobiDB-lite"/>
    </source>
</evidence>
<evidence type="ECO:0000313" key="11">
    <source>
        <dbReference type="Proteomes" id="UP001140513"/>
    </source>
</evidence>
<dbReference type="InterPro" id="IPR011063">
    <property type="entry name" value="TilS/TtcA_N"/>
</dbReference>
<evidence type="ECO:0000256" key="4">
    <source>
        <dbReference type="ARBA" id="ARBA00022694"/>
    </source>
</evidence>
<dbReference type="RefSeq" id="XP_056075851.1">
    <property type="nucleotide sequence ID" value="XM_056209029.1"/>
</dbReference>
<gene>
    <name evidence="6 10" type="primary">CTU1</name>
    <name evidence="6" type="synonym">NCS6</name>
    <name evidence="10" type="ORF">N0V89_000204</name>
</gene>
<dbReference type="GO" id="GO:0002143">
    <property type="term" value="P:tRNA wobble position uridine thiolation"/>
    <property type="evidence" value="ECO:0007669"/>
    <property type="project" value="TreeGrafter"/>
</dbReference>
<dbReference type="GO" id="GO:0016779">
    <property type="term" value="F:nucleotidyltransferase activity"/>
    <property type="evidence" value="ECO:0007669"/>
    <property type="project" value="UniProtKB-UniRule"/>
</dbReference>
<reference evidence="10" key="1">
    <citation type="submission" date="2022-10" db="EMBL/GenBank/DDBJ databases">
        <title>Tapping the CABI collections for fungal endophytes: first genome assemblies for Collariella, Neodidymelliopsis, Ascochyta clinopodiicola, Didymella pomorum, Didymosphaeria variabile, Neocosmospora piperis and Neocucurbitaria cava.</title>
        <authorList>
            <person name="Hill R."/>
        </authorList>
    </citation>
    <scope>NUCLEOTIDE SEQUENCE</scope>
    <source>
        <strain evidence="10">IMI 356815</strain>
    </source>
</reference>
<dbReference type="FunFam" id="3.40.50.620:FF:000132">
    <property type="entry name" value="Cytoplasmic tRNA 2-thiolation protein 1"/>
    <property type="match status" value="1"/>
</dbReference>
<dbReference type="InterPro" id="IPR056369">
    <property type="entry name" value="CTU1-like_ATP-bd"/>
</dbReference>
<evidence type="ECO:0000256" key="1">
    <source>
        <dbReference type="ARBA" id="ARBA00022490"/>
    </source>
</evidence>
<dbReference type="SUPFAM" id="SSF52402">
    <property type="entry name" value="Adenine nucleotide alpha hydrolases-like"/>
    <property type="match status" value="1"/>
</dbReference>
<comment type="similarity">
    <text evidence="6">Belongs to the TtcA family. CTU1/NCS6/ATPBD3 subfamily.</text>
</comment>
<evidence type="ECO:0000313" key="10">
    <source>
        <dbReference type="EMBL" id="KAJ4359649.1"/>
    </source>
</evidence>
<proteinExistence type="inferred from homology"/>
<dbReference type="GO" id="GO:0002144">
    <property type="term" value="C:cytosolic tRNA wobble base thiouridylase complex"/>
    <property type="evidence" value="ECO:0007669"/>
    <property type="project" value="TreeGrafter"/>
</dbReference>
<feature type="domain" description="tRNA(Ile)-lysidine/2-thiocytidine synthase N-terminal" evidence="8">
    <location>
        <begin position="54"/>
        <end position="241"/>
    </location>
</feature>
<evidence type="ECO:0000259" key="9">
    <source>
        <dbReference type="Pfam" id="PF16503"/>
    </source>
</evidence>
<keyword evidence="2 6" id="KW-0820">tRNA-binding</keyword>
<dbReference type="InterPro" id="IPR032442">
    <property type="entry name" value="CTU1_C"/>
</dbReference>
<dbReference type="Gene3D" id="3.40.50.620">
    <property type="entry name" value="HUPs"/>
    <property type="match status" value="1"/>
</dbReference>
<dbReference type="GO" id="GO:0000049">
    <property type="term" value="F:tRNA binding"/>
    <property type="evidence" value="ECO:0007669"/>
    <property type="project" value="UniProtKB-UniRule"/>
</dbReference>
<sequence>MAPSLCAQCKTNRALILRPKDHTKLCRACFLTTFETEIHHTITATSLFTRGERIAIGASGGKDSTVLASVLKTLNERYDYGLDLILLSIDEGIKGYRDDSLETVKRNAEQYGMDLCILGYDELYGWTMDQVVDQVGKKGNCTYCGVFRRQALDRGAARLGVKHVVTGHNADDVAETVLMNLLRGDLPRLSRTTSIVTSTPSLTAGPASNTNIKRSKPLKYAYEKEIVLYAHHKNLDYFSTECIYSPEAFRGSARALIKNLERVRPSAILDVVRSGEDMAKLVPGSDEGCGGVCSSSVPAGEEEEGGCGSANGRSAGGEMASMEQQLSQNETAAENGLEVEITPSTSSKIKKTAAPLPLTVGKSRKVPKAGHASRREPKKQVMGQCKKCGYLSSQEICKACVLLEGLNKNRPKNHIEVGYEQEKEIDGVAEAVKELDIGAG</sequence>
<feature type="region of interest" description="Disordered" evidence="7">
    <location>
        <begin position="293"/>
        <end position="350"/>
    </location>
</feature>
<dbReference type="Pfam" id="PF16503">
    <property type="entry name" value="zn-ribbon_14"/>
    <property type="match status" value="1"/>
</dbReference>
<organism evidence="10 11">
    <name type="scientific">Didymosphaeria variabile</name>
    <dbReference type="NCBI Taxonomy" id="1932322"/>
    <lineage>
        <taxon>Eukaryota</taxon>
        <taxon>Fungi</taxon>
        <taxon>Dikarya</taxon>
        <taxon>Ascomycota</taxon>
        <taxon>Pezizomycotina</taxon>
        <taxon>Dothideomycetes</taxon>
        <taxon>Pleosporomycetidae</taxon>
        <taxon>Pleosporales</taxon>
        <taxon>Massarineae</taxon>
        <taxon>Didymosphaeriaceae</taxon>
        <taxon>Didymosphaeria</taxon>
    </lineage>
</organism>
<dbReference type="PANTHER" id="PTHR11807:SF12">
    <property type="entry name" value="CYTOPLASMIC TRNA 2-THIOLATION PROTEIN 1"/>
    <property type="match status" value="1"/>
</dbReference>
<protein>
    <recommendedName>
        <fullName evidence="6">Cytoplasmic tRNA 2-thiolation protein 1</fullName>
        <ecNumber evidence="6">2.7.7.-</ecNumber>
    </recommendedName>
    <alternativeName>
        <fullName evidence="6">Cytoplasmic tRNA adenylyltransferase 1</fullName>
    </alternativeName>
</protein>
<dbReference type="Proteomes" id="UP001140513">
    <property type="component" value="Unassembled WGS sequence"/>
</dbReference>
<keyword evidence="11" id="KW-1185">Reference proteome</keyword>
<comment type="function">
    <text evidence="6">Plays a central role in 2-thiolation of mcm(5)S(2)U at tRNA wobble positions of tRNA(Lys), tRNA(Glu) and tRNA(Gln). Directly binds tRNAs and probably acts by catalyzing adenylation of tRNAs, an intermediate required for 2-thiolation. It is unclear whether it acts as a sulfurtransferase that transfers sulfur from thiocarboxylated URM1 onto the uridine of tRNAs at wobble position. Prior mcm(5) tRNA modification by the elongator complex is required for 2-thiolation. May also be involved in protein urmylation.</text>
</comment>
<evidence type="ECO:0000256" key="3">
    <source>
        <dbReference type="ARBA" id="ARBA00022679"/>
    </source>
</evidence>
<dbReference type="EMBL" id="JAPEUX010000001">
    <property type="protein sequence ID" value="KAJ4359649.1"/>
    <property type="molecule type" value="Genomic_DNA"/>
</dbReference>
<comment type="caution">
    <text evidence="10">The sequence shown here is derived from an EMBL/GenBank/DDBJ whole genome shotgun (WGS) entry which is preliminary data.</text>
</comment>
<keyword evidence="4 6" id="KW-0819">tRNA processing</keyword>
<dbReference type="InterPro" id="IPR014729">
    <property type="entry name" value="Rossmann-like_a/b/a_fold"/>
</dbReference>
<dbReference type="GO" id="GO:0032447">
    <property type="term" value="P:protein urmylation"/>
    <property type="evidence" value="ECO:0007669"/>
    <property type="project" value="UniProtKB-UniRule"/>
</dbReference>
<dbReference type="HAMAP" id="MF_03053">
    <property type="entry name" value="CTU1"/>
    <property type="match status" value="1"/>
</dbReference>
<dbReference type="OrthoDB" id="198857at2759"/>
<dbReference type="GeneID" id="80903734"/>
<name>A0A9W8XTU2_9PLEO</name>
<accession>A0A9W8XTU2</accession>
<dbReference type="GO" id="GO:0005739">
    <property type="term" value="C:mitochondrion"/>
    <property type="evidence" value="ECO:0007669"/>
    <property type="project" value="TreeGrafter"/>
</dbReference>
<dbReference type="PANTHER" id="PTHR11807">
    <property type="entry name" value="ATPASES OF THE PP SUPERFAMILY-RELATED"/>
    <property type="match status" value="1"/>
</dbReference>
<evidence type="ECO:0000256" key="6">
    <source>
        <dbReference type="HAMAP-Rule" id="MF_03053"/>
    </source>
</evidence>
<keyword evidence="3 6" id="KW-0808">Transferase</keyword>